<dbReference type="PRINTS" id="PR00065">
    <property type="entry name" value="TEADOMAIN"/>
</dbReference>
<organism evidence="4 5">
    <name type="scientific">Lentinula aciculospora</name>
    <dbReference type="NCBI Taxonomy" id="153920"/>
    <lineage>
        <taxon>Eukaryota</taxon>
        <taxon>Fungi</taxon>
        <taxon>Dikarya</taxon>
        <taxon>Basidiomycota</taxon>
        <taxon>Agaricomycotina</taxon>
        <taxon>Agaricomycetes</taxon>
        <taxon>Agaricomycetidae</taxon>
        <taxon>Agaricales</taxon>
        <taxon>Marasmiineae</taxon>
        <taxon>Omphalotaceae</taxon>
        <taxon>Lentinula</taxon>
    </lineage>
</organism>
<dbReference type="AlphaFoldDB" id="A0A9W8ZZK5"/>
<name>A0A9W8ZZK5_9AGAR</name>
<dbReference type="Proteomes" id="UP001150266">
    <property type="component" value="Unassembled WGS sequence"/>
</dbReference>
<keyword evidence="5" id="KW-1185">Reference proteome</keyword>
<gene>
    <name evidence="4" type="ORF">J3R30DRAFT_3712046</name>
</gene>
<comment type="caution">
    <text evidence="4">The sequence shown here is derived from an EMBL/GenBank/DDBJ whole genome shotgun (WGS) entry which is preliminary data.</text>
</comment>
<dbReference type="InterPro" id="IPR000818">
    <property type="entry name" value="TEA/ATTS_dom"/>
</dbReference>
<dbReference type="Pfam" id="PF01285">
    <property type="entry name" value="TEA"/>
    <property type="match status" value="1"/>
</dbReference>
<dbReference type="PROSITE" id="PS51088">
    <property type="entry name" value="TEA_2"/>
    <property type="match status" value="1"/>
</dbReference>
<sequence length="306" mass="34752">MARPTQTPSRHSPYATSSAKEATDIVLAARKTWKLMSSKRERVWPPSIEAALIEALQKYRPESVTDIQLLQRFPKRNCWISKYIKRRTGHDRSAKQVGSRLQQLRDSCRDARILKLLSRRQYDDDDGYLDLRGATPLSESASPCSASPSSSSVFTSSPVGGASSENCSNGVSAPEVKLLHTLVRIELTSPPYSRSKISFDTTASEREFRPTLVCVDLKLVSSVTTLFSWKEPTLSVHWARFLDVAEHHCLFKVFIDGRVVHLERTPILLQSEIAQNWNGTNRQMYLYETTFLPEYWIECFSSIGEY</sequence>
<feature type="DNA-binding region" description="TEA" evidence="2">
    <location>
        <begin position="37"/>
        <end position="111"/>
    </location>
</feature>
<reference evidence="4" key="1">
    <citation type="submission" date="2022-08" db="EMBL/GenBank/DDBJ databases">
        <title>A Global Phylogenomic Analysis of the Shiitake Genus Lentinula.</title>
        <authorList>
            <consortium name="DOE Joint Genome Institute"/>
            <person name="Sierra-Patev S."/>
            <person name="Min B."/>
            <person name="Naranjo-Ortiz M."/>
            <person name="Looney B."/>
            <person name="Konkel Z."/>
            <person name="Slot J.C."/>
            <person name="Sakamoto Y."/>
            <person name="Steenwyk J.L."/>
            <person name="Rokas A."/>
            <person name="Carro J."/>
            <person name="Camarero S."/>
            <person name="Ferreira P."/>
            <person name="Molpeceres G."/>
            <person name="Ruiz-Duenas F.J."/>
            <person name="Serrano A."/>
            <person name="Henrissat B."/>
            <person name="Drula E."/>
            <person name="Hughes K.W."/>
            <person name="Mata J.L."/>
            <person name="Ishikawa N.K."/>
            <person name="Vargas-Isla R."/>
            <person name="Ushijima S."/>
            <person name="Smith C.A."/>
            <person name="Ahrendt S."/>
            <person name="Andreopoulos W."/>
            <person name="He G."/>
            <person name="Labutti K."/>
            <person name="Lipzen A."/>
            <person name="Ng V."/>
            <person name="Riley R."/>
            <person name="Sandor L."/>
            <person name="Barry K."/>
            <person name="Martinez A.T."/>
            <person name="Xiao Y."/>
            <person name="Gibbons J.G."/>
            <person name="Terashima K."/>
            <person name="Grigoriev I.V."/>
            <person name="Hibbett D.S."/>
        </authorList>
    </citation>
    <scope>NUCLEOTIDE SEQUENCE</scope>
    <source>
        <strain evidence="4">JLM2183</strain>
    </source>
</reference>
<dbReference type="SMART" id="SM00426">
    <property type="entry name" value="TEA"/>
    <property type="match status" value="1"/>
</dbReference>
<protein>
    <recommendedName>
        <fullName evidence="3">TEA domain-containing protein</fullName>
    </recommendedName>
</protein>
<evidence type="ECO:0000256" key="2">
    <source>
        <dbReference type="PROSITE-ProRule" id="PRU00505"/>
    </source>
</evidence>
<evidence type="ECO:0000313" key="5">
    <source>
        <dbReference type="Proteomes" id="UP001150266"/>
    </source>
</evidence>
<dbReference type="Gene3D" id="6.10.20.40">
    <property type="entry name" value="TEA/ATTS domain"/>
    <property type="match status" value="1"/>
</dbReference>
<dbReference type="GO" id="GO:0003700">
    <property type="term" value="F:DNA-binding transcription factor activity"/>
    <property type="evidence" value="ECO:0007669"/>
    <property type="project" value="InterPro"/>
</dbReference>
<dbReference type="OrthoDB" id="10006572at2759"/>
<comment type="similarity">
    <text evidence="1">Belongs to the TEC1 family.</text>
</comment>
<evidence type="ECO:0000313" key="4">
    <source>
        <dbReference type="EMBL" id="KAJ4470198.1"/>
    </source>
</evidence>
<proteinExistence type="inferred from homology"/>
<dbReference type="EMBL" id="JAOTPV010000027">
    <property type="protein sequence ID" value="KAJ4470198.1"/>
    <property type="molecule type" value="Genomic_DNA"/>
</dbReference>
<evidence type="ECO:0000259" key="3">
    <source>
        <dbReference type="PROSITE" id="PS51088"/>
    </source>
</evidence>
<dbReference type="InterPro" id="IPR038096">
    <property type="entry name" value="TEA/ATTS_sf"/>
</dbReference>
<evidence type="ECO:0000256" key="1">
    <source>
        <dbReference type="ARBA" id="ARBA00008421"/>
    </source>
</evidence>
<accession>A0A9W8ZZK5</accession>
<feature type="domain" description="TEA" evidence="3">
    <location>
        <begin position="37"/>
        <end position="111"/>
    </location>
</feature>